<dbReference type="Proteomes" id="UP000000580">
    <property type="component" value="Chromosome"/>
</dbReference>
<feature type="domain" description="HTH araC/xylS-type" evidence="4">
    <location>
        <begin position="145"/>
        <end position="246"/>
    </location>
</feature>
<evidence type="ECO:0000256" key="3">
    <source>
        <dbReference type="ARBA" id="ARBA00023163"/>
    </source>
</evidence>
<keyword evidence="6" id="KW-1185">Reference proteome</keyword>
<dbReference type="Pfam" id="PF12833">
    <property type="entry name" value="HTH_18"/>
    <property type="match status" value="1"/>
</dbReference>
<dbReference type="SMR" id="Q73TG0"/>
<reference evidence="5 6" key="1">
    <citation type="journal article" date="2005" name="Proc. Natl. Acad. Sci. U.S.A.">
        <title>The complete genome sequence of Mycobacterium avium subspecies paratuberculosis.</title>
        <authorList>
            <person name="Li L."/>
            <person name="Bannantine J.P."/>
            <person name="Zhang Q."/>
            <person name="Amonsin A."/>
            <person name="May B.J."/>
            <person name="Alt D."/>
            <person name="Banerji N."/>
            <person name="Kanjilal S."/>
            <person name="Kapur V."/>
        </authorList>
    </citation>
    <scope>NUCLEOTIDE SEQUENCE [LARGE SCALE GENOMIC DNA]</scope>
    <source>
        <strain evidence="6">ATCC BAA-968 / K-10</strain>
    </source>
</reference>
<gene>
    <name evidence="5" type="ordered locus">MAP_3758c</name>
</gene>
<dbReference type="Gene3D" id="1.10.10.60">
    <property type="entry name" value="Homeodomain-like"/>
    <property type="match status" value="1"/>
</dbReference>
<dbReference type="AlphaFoldDB" id="Q73TG0"/>
<dbReference type="STRING" id="262316.MAP_3758c"/>
<sequence length="252" mass="26852">MSVMVGYLECRPLGALAPYVDCGWVRSNTAGGALRVMPDGCVDLFVTAEGAVMVSGPATTFYDQCAGTEGAMIGLRLRPGAAAAVLGHPVSELRDTQIRVDSVFGTSASGLAEDVLEANAFRQRVALLAAVLARYVVKIDPVVDQPVAHSIEMLRVHPARSVSDVASSVGLSERQLRRRFDAAVGFGPKRLGRIFRFQRLLDLIHAGDHRIRWADLAIEAGYADQSHLISECLALAGAAPTELPGAARPRHA</sequence>
<dbReference type="KEGG" id="mpa:MAP_3758c"/>
<dbReference type="SMART" id="SM00342">
    <property type="entry name" value="HTH_ARAC"/>
    <property type="match status" value="1"/>
</dbReference>
<dbReference type="InterPro" id="IPR050204">
    <property type="entry name" value="AraC_XylS_family_regulators"/>
</dbReference>
<dbReference type="eggNOG" id="COG2207">
    <property type="taxonomic scope" value="Bacteria"/>
</dbReference>
<dbReference type="Pfam" id="PF20240">
    <property type="entry name" value="DUF6597"/>
    <property type="match status" value="1"/>
</dbReference>
<dbReference type="InterPro" id="IPR018060">
    <property type="entry name" value="HTH_AraC"/>
</dbReference>
<dbReference type="GO" id="GO:0003700">
    <property type="term" value="F:DNA-binding transcription factor activity"/>
    <property type="evidence" value="ECO:0007669"/>
    <property type="project" value="InterPro"/>
</dbReference>
<accession>Q73TG0</accession>
<keyword evidence="1" id="KW-0805">Transcription regulation</keyword>
<dbReference type="PROSITE" id="PS01124">
    <property type="entry name" value="HTH_ARAC_FAMILY_2"/>
    <property type="match status" value="1"/>
</dbReference>
<dbReference type="GO" id="GO:0043565">
    <property type="term" value="F:sequence-specific DNA binding"/>
    <property type="evidence" value="ECO:0007669"/>
    <property type="project" value="InterPro"/>
</dbReference>
<dbReference type="PANTHER" id="PTHR46796">
    <property type="entry name" value="HTH-TYPE TRANSCRIPTIONAL ACTIVATOR RHAS-RELATED"/>
    <property type="match status" value="1"/>
</dbReference>
<organism evidence="5 6">
    <name type="scientific">Mycolicibacterium paratuberculosis (strain ATCC BAA-968 / K-10)</name>
    <name type="common">Mycobacterium paratuberculosis</name>
    <dbReference type="NCBI Taxonomy" id="262316"/>
    <lineage>
        <taxon>Bacteria</taxon>
        <taxon>Bacillati</taxon>
        <taxon>Actinomycetota</taxon>
        <taxon>Actinomycetes</taxon>
        <taxon>Mycobacteriales</taxon>
        <taxon>Mycobacteriaceae</taxon>
        <taxon>Mycobacterium</taxon>
        <taxon>Mycobacterium avium complex (MAC)</taxon>
    </lineage>
</organism>
<evidence type="ECO:0000313" key="5">
    <source>
        <dbReference type="EMBL" id="AAS06308.1"/>
    </source>
</evidence>
<dbReference type="InterPro" id="IPR046532">
    <property type="entry name" value="DUF6597"/>
</dbReference>
<keyword evidence="2" id="KW-0238">DNA-binding</keyword>
<dbReference type="HOGENOM" id="CLU_066193_4_1_11"/>
<evidence type="ECO:0000256" key="1">
    <source>
        <dbReference type="ARBA" id="ARBA00023015"/>
    </source>
</evidence>
<evidence type="ECO:0000313" key="6">
    <source>
        <dbReference type="Proteomes" id="UP000000580"/>
    </source>
</evidence>
<name>Q73TG0_MYCPA</name>
<keyword evidence="3" id="KW-0804">Transcription</keyword>
<evidence type="ECO:0000259" key="4">
    <source>
        <dbReference type="PROSITE" id="PS01124"/>
    </source>
</evidence>
<dbReference type="PANTHER" id="PTHR46796:SF15">
    <property type="entry name" value="BLL1074 PROTEIN"/>
    <property type="match status" value="1"/>
</dbReference>
<proteinExistence type="predicted"/>
<evidence type="ECO:0000256" key="2">
    <source>
        <dbReference type="ARBA" id="ARBA00023125"/>
    </source>
</evidence>
<protein>
    <recommendedName>
        <fullName evidence="4">HTH araC/xylS-type domain-containing protein</fullName>
    </recommendedName>
</protein>
<dbReference type="EMBL" id="AE016958">
    <property type="protein sequence ID" value="AAS06308.1"/>
    <property type="molecule type" value="Genomic_DNA"/>
</dbReference>